<dbReference type="CDD" id="cd00609">
    <property type="entry name" value="AAT_like"/>
    <property type="match status" value="1"/>
</dbReference>
<dbReference type="InterPro" id="IPR004839">
    <property type="entry name" value="Aminotransferase_I/II_large"/>
</dbReference>
<dbReference type="InterPro" id="IPR015424">
    <property type="entry name" value="PyrdxlP-dep_Trfase"/>
</dbReference>
<gene>
    <name evidence="7" type="ORF">Q4F26_04985</name>
</gene>
<protein>
    <recommendedName>
        <fullName evidence="2">cysteine-S-conjugate beta-lyase</fullName>
        <ecNumber evidence="2">4.4.1.13</ecNumber>
    </recommendedName>
</protein>
<dbReference type="AlphaFoldDB" id="A0AA43UCY3"/>
<evidence type="ECO:0000256" key="2">
    <source>
        <dbReference type="ARBA" id="ARBA00012224"/>
    </source>
</evidence>
<evidence type="ECO:0000256" key="4">
    <source>
        <dbReference type="ARBA" id="ARBA00023239"/>
    </source>
</evidence>
<dbReference type="Pfam" id="PF00155">
    <property type="entry name" value="Aminotran_1_2"/>
    <property type="match status" value="1"/>
</dbReference>
<dbReference type="SUPFAM" id="SSF53383">
    <property type="entry name" value="PLP-dependent transferases"/>
    <property type="match status" value="1"/>
</dbReference>
<name>A0AA43UCY3_9LACT</name>
<dbReference type="PANTHER" id="PTHR43525:SF1">
    <property type="entry name" value="PROTEIN MALY"/>
    <property type="match status" value="1"/>
</dbReference>
<reference evidence="7" key="1">
    <citation type="submission" date="2023-07" db="EMBL/GenBank/DDBJ databases">
        <title>Between Cages and Wild: Unraveling the Impact of Captivity on Animal Microbiomes and Antimicrobial Resistance.</title>
        <authorList>
            <person name="Schmartz G.P."/>
            <person name="Rehner J."/>
            <person name="Schuff M.J."/>
            <person name="Becker S.L."/>
            <person name="Kravczyk M."/>
            <person name="Gurevich A."/>
            <person name="Francke R."/>
            <person name="Mueller R."/>
            <person name="Keller V."/>
            <person name="Keller A."/>
        </authorList>
    </citation>
    <scope>NUCLEOTIDE SEQUENCE</scope>
    <source>
        <strain evidence="7">S39M_St_73</strain>
    </source>
</reference>
<evidence type="ECO:0000256" key="3">
    <source>
        <dbReference type="ARBA" id="ARBA00022898"/>
    </source>
</evidence>
<organism evidence="7 8">
    <name type="scientific">Atopococcus tabaci</name>
    <dbReference type="NCBI Taxonomy" id="269774"/>
    <lineage>
        <taxon>Bacteria</taxon>
        <taxon>Bacillati</taxon>
        <taxon>Bacillota</taxon>
        <taxon>Bacilli</taxon>
        <taxon>Lactobacillales</taxon>
        <taxon>Carnobacteriaceae</taxon>
        <taxon>Atopococcus</taxon>
    </lineage>
</organism>
<dbReference type="GO" id="GO:0047804">
    <property type="term" value="F:cysteine-S-conjugate beta-lyase activity"/>
    <property type="evidence" value="ECO:0007669"/>
    <property type="project" value="UniProtKB-EC"/>
</dbReference>
<dbReference type="EMBL" id="JAUNQW010000020">
    <property type="protein sequence ID" value="MDO5457684.1"/>
    <property type="molecule type" value="Genomic_DNA"/>
</dbReference>
<keyword evidence="7" id="KW-0032">Aminotransferase</keyword>
<dbReference type="InterPro" id="IPR015422">
    <property type="entry name" value="PyrdxlP-dep_Trfase_small"/>
</dbReference>
<comment type="similarity">
    <text evidence="5">Belongs to the class-II pyridoxal-phosphate-dependent aminotransferase family. MalY/PatB cystathionine beta-lyase subfamily.</text>
</comment>
<evidence type="ECO:0000259" key="6">
    <source>
        <dbReference type="Pfam" id="PF00155"/>
    </source>
</evidence>
<dbReference type="Gene3D" id="3.40.640.10">
    <property type="entry name" value="Type I PLP-dependent aspartate aminotransferase-like (Major domain)"/>
    <property type="match status" value="1"/>
</dbReference>
<dbReference type="InterPro" id="IPR015421">
    <property type="entry name" value="PyrdxlP-dep_Trfase_major"/>
</dbReference>
<feature type="domain" description="Aminotransferase class I/classII large" evidence="6">
    <location>
        <begin position="55"/>
        <end position="381"/>
    </location>
</feature>
<keyword evidence="3" id="KW-0663">Pyridoxal phosphate</keyword>
<accession>A0AA43UCY3</accession>
<proteinExistence type="inferred from homology"/>
<evidence type="ECO:0000256" key="1">
    <source>
        <dbReference type="ARBA" id="ARBA00001933"/>
    </source>
</evidence>
<evidence type="ECO:0000256" key="5">
    <source>
        <dbReference type="ARBA" id="ARBA00037974"/>
    </source>
</evidence>
<comment type="caution">
    <text evidence="7">The sequence shown here is derived from an EMBL/GenBank/DDBJ whole genome shotgun (WGS) entry which is preliminary data.</text>
</comment>
<dbReference type="Gene3D" id="3.90.1150.10">
    <property type="entry name" value="Aspartate Aminotransferase, domain 1"/>
    <property type="match status" value="1"/>
</dbReference>
<comment type="cofactor">
    <cofactor evidence="1">
        <name>pyridoxal 5'-phosphate</name>
        <dbReference type="ChEBI" id="CHEBI:597326"/>
    </cofactor>
</comment>
<keyword evidence="7" id="KW-0808">Transferase</keyword>
<dbReference type="InterPro" id="IPR051798">
    <property type="entry name" value="Class-II_PLP-Dep_Aminotrans"/>
</dbReference>
<keyword evidence="8" id="KW-1185">Reference proteome</keyword>
<sequence>MAFNFDQLADRKSDNSKKWDREFNEGYFGKLPDEYISMWIADLDYEVTPIIHKKIEEIVDKKTYGYIYFYDELFEAIKQWQGNKSDFSLNNEMISLNFGIVSALYVTVQAFCREGDSIIINSPVYNPFRVAAEVNHIGVLENELEVDQEYRYQINFQNLEELIVEHQPKIYILCNPHNPGGRVWSKEELQKIADLCLENNVILVSDEAHADHINQGQFTSMLSLDKKYTDNLIVLNSANKGFNFAGLKMGYNIIPNLDINNLFKQQLKKQGILEPNIFGAAALCASYTDEGKEWLDASYDYMVQNYDWASSYLSQEVPELKITPLDSTYLMWLDVSSLGMTGDEVVERLAQEEGILFQPGSSFGQAGINHIRINLGTSKEFVQKSFQKFADWCQKNKRQEDKSLE</sequence>
<dbReference type="PANTHER" id="PTHR43525">
    <property type="entry name" value="PROTEIN MALY"/>
    <property type="match status" value="1"/>
</dbReference>
<dbReference type="EC" id="4.4.1.13" evidence="2"/>
<evidence type="ECO:0000313" key="7">
    <source>
        <dbReference type="EMBL" id="MDO5457684.1"/>
    </source>
</evidence>
<dbReference type="Proteomes" id="UP001171751">
    <property type="component" value="Unassembled WGS sequence"/>
</dbReference>
<dbReference type="GO" id="GO:0030170">
    <property type="term" value="F:pyridoxal phosphate binding"/>
    <property type="evidence" value="ECO:0007669"/>
    <property type="project" value="InterPro"/>
</dbReference>
<evidence type="ECO:0000313" key="8">
    <source>
        <dbReference type="Proteomes" id="UP001171751"/>
    </source>
</evidence>
<keyword evidence="4" id="KW-0456">Lyase</keyword>
<dbReference type="GO" id="GO:0008483">
    <property type="term" value="F:transaminase activity"/>
    <property type="evidence" value="ECO:0007669"/>
    <property type="project" value="UniProtKB-KW"/>
</dbReference>